<dbReference type="SUPFAM" id="SSF54277">
    <property type="entry name" value="CAD &amp; PB1 domains"/>
    <property type="match status" value="1"/>
</dbReference>
<dbReference type="InterPro" id="IPR033512">
    <property type="entry name" value="TFG"/>
</dbReference>
<dbReference type="OrthoDB" id="1594986at2759"/>
<dbReference type="Pfam" id="PF00564">
    <property type="entry name" value="PB1"/>
    <property type="match status" value="1"/>
</dbReference>
<dbReference type="PANTHER" id="PTHR15335">
    <property type="entry name" value="PROTEIN TFG"/>
    <property type="match status" value="1"/>
</dbReference>
<dbReference type="InterPro" id="IPR000270">
    <property type="entry name" value="PB1_dom"/>
</dbReference>
<accession>A0A2A6BVD1</accession>
<feature type="compositionally biased region" description="Pro residues" evidence="1">
    <location>
        <begin position="217"/>
        <end position="230"/>
    </location>
</feature>
<reference evidence="3" key="1">
    <citation type="journal article" date="2008" name="Nat. Genet.">
        <title>The Pristionchus pacificus genome provides a unique perspective on nematode lifestyle and parasitism.</title>
        <authorList>
            <person name="Dieterich C."/>
            <person name="Clifton S.W."/>
            <person name="Schuster L.N."/>
            <person name="Chinwalla A."/>
            <person name="Delehaunty K."/>
            <person name="Dinkelacker I."/>
            <person name="Fulton L."/>
            <person name="Fulton R."/>
            <person name="Godfrey J."/>
            <person name="Minx P."/>
            <person name="Mitreva M."/>
            <person name="Roeseler W."/>
            <person name="Tian H."/>
            <person name="Witte H."/>
            <person name="Yang S.P."/>
            <person name="Wilson R.K."/>
            <person name="Sommer R.J."/>
        </authorList>
    </citation>
    <scope>NUCLEOTIDE SEQUENCE [LARGE SCALE GENOMIC DNA]</scope>
    <source>
        <strain evidence="3">PS312</strain>
    </source>
</reference>
<feature type="compositionally biased region" description="Pro residues" evidence="1">
    <location>
        <begin position="347"/>
        <end position="378"/>
    </location>
</feature>
<evidence type="ECO:0000313" key="3">
    <source>
        <dbReference type="Proteomes" id="UP000005239"/>
    </source>
</evidence>
<protein>
    <submittedName>
        <fullName evidence="2">Tfg-1</fullName>
    </submittedName>
</protein>
<feature type="compositionally biased region" description="Polar residues" evidence="1">
    <location>
        <begin position="157"/>
        <end position="167"/>
    </location>
</feature>
<dbReference type="SMART" id="SM00666">
    <property type="entry name" value="PB1"/>
    <property type="match status" value="1"/>
</dbReference>
<name>A0A2A6BVD1_PRIPA</name>
<feature type="region of interest" description="Disordered" evidence="1">
    <location>
        <begin position="157"/>
        <end position="185"/>
    </location>
</feature>
<sequence>MVSNGTAETTIVKAKFLNDIRKTVLRHNQDVTFNDLVLMIQRIFSIKPSLPIQLKYKDSEGDFVTLNDDNDLLLALQIESSLFVEVTAVSSASMAHLTEMQEQISCIQTCIEKLSHNLVGVAAAASHVEPVSHEVHSPVPAPISPPPEVAPATIQPSLHQQVTSESLSRNEHVTESRGPDTSATSIEEEIHLGGEAASEFSEYPPPSIPSFPQATAPLPPIQSIPDPIPSLPSQHSPAPVPHYPIPQYPQPIAPPQSNANVAPPSSFAPPPTSFGAPPPSQFGGVAPPPPSGPPSGPPSTYGAPPTNSYGPPPTSFAPPPTSYAPPVSSYAPPPPSSNPQYPSGGVAPPPPPPSSMAPPPTAPPTSFAPPPTGIPQYPPSSFAPQYGGAPPSTFSNAPPTGYPPAGGYGAPPMGVPPMGLPPMGGAPPGGANPFARPPTDYRQSPYHQ</sequence>
<dbReference type="GO" id="GO:0006888">
    <property type="term" value="P:endoplasmic reticulum to Golgi vesicle-mediated transport"/>
    <property type="evidence" value="ECO:0000318"/>
    <property type="project" value="GO_Central"/>
</dbReference>
<feature type="compositionally biased region" description="Pro residues" evidence="1">
    <location>
        <begin position="139"/>
        <end position="149"/>
    </location>
</feature>
<evidence type="ECO:0000256" key="1">
    <source>
        <dbReference type="SAM" id="MobiDB-lite"/>
    </source>
</evidence>
<dbReference type="PANTHER" id="PTHR15335:SF7">
    <property type="entry name" value="PROTEIN TFG"/>
    <property type="match status" value="1"/>
</dbReference>
<proteinExistence type="predicted"/>
<feature type="compositionally biased region" description="Pro residues" evidence="1">
    <location>
        <begin position="310"/>
        <end position="323"/>
    </location>
</feature>
<feature type="region of interest" description="Disordered" evidence="1">
    <location>
        <begin position="133"/>
        <end position="152"/>
    </location>
</feature>
<feature type="compositionally biased region" description="Basic and acidic residues" evidence="1">
    <location>
        <begin position="168"/>
        <end position="178"/>
    </location>
</feature>
<feature type="compositionally biased region" description="Pro residues" evidence="1">
    <location>
        <begin position="266"/>
        <end position="297"/>
    </location>
</feature>
<reference evidence="2" key="2">
    <citation type="submission" date="2022-06" db="UniProtKB">
        <authorList>
            <consortium name="EnsemblMetazoa"/>
        </authorList>
    </citation>
    <scope>IDENTIFICATION</scope>
    <source>
        <strain evidence="2">PS312</strain>
    </source>
</reference>
<gene>
    <name evidence="2" type="primary">WBGene00278627</name>
</gene>
<dbReference type="Gene3D" id="3.10.20.90">
    <property type="entry name" value="Phosphatidylinositol 3-kinase Catalytic Subunit, Chain A, domain 1"/>
    <property type="match status" value="1"/>
</dbReference>
<accession>A0A8R1YWM5</accession>
<feature type="region of interest" description="Disordered" evidence="1">
    <location>
        <begin position="198"/>
        <end position="448"/>
    </location>
</feature>
<dbReference type="AlphaFoldDB" id="A0A2A6BVD1"/>
<dbReference type="PROSITE" id="PS51745">
    <property type="entry name" value="PB1"/>
    <property type="match status" value="1"/>
</dbReference>
<dbReference type="GO" id="GO:0048208">
    <property type="term" value="P:COPII vesicle coating"/>
    <property type="evidence" value="ECO:0007669"/>
    <property type="project" value="InterPro"/>
</dbReference>
<feature type="compositionally biased region" description="Low complexity" evidence="1">
    <location>
        <begin position="429"/>
        <end position="438"/>
    </location>
</feature>
<feature type="compositionally biased region" description="Pro residues" evidence="1">
    <location>
        <begin position="238"/>
        <end position="254"/>
    </location>
</feature>
<dbReference type="EnsemblMetazoa" id="PPA40258.1">
    <property type="protein sequence ID" value="PPA40258.1"/>
    <property type="gene ID" value="WBGene00278627"/>
</dbReference>
<evidence type="ECO:0000313" key="2">
    <source>
        <dbReference type="EnsemblMetazoa" id="PPA40258.1"/>
    </source>
</evidence>
<organism evidence="2 3">
    <name type="scientific">Pristionchus pacificus</name>
    <name type="common">Parasitic nematode worm</name>
    <dbReference type="NCBI Taxonomy" id="54126"/>
    <lineage>
        <taxon>Eukaryota</taxon>
        <taxon>Metazoa</taxon>
        <taxon>Ecdysozoa</taxon>
        <taxon>Nematoda</taxon>
        <taxon>Chromadorea</taxon>
        <taxon>Rhabditida</taxon>
        <taxon>Rhabditina</taxon>
        <taxon>Diplogasteromorpha</taxon>
        <taxon>Diplogasteroidea</taxon>
        <taxon>Neodiplogasteridae</taxon>
        <taxon>Pristionchus</taxon>
    </lineage>
</organism>
<dbReference type="GO" id="GO:0070971">
    <property type="term" value="C:endoplasmic reticulum exit site"/>
    <property type="evidence" value="ECO:0000318"/>
    <property type="project" value="GO_Central"/>
</dbReference>
<dbReference type="InterPro" id="IPR053793">
    <property type="entry name" value="PB1-like"/>
</dbReference>
<feature type="compositionally biased region" description="Low complexity" evidence="1">
    <location>
        <begin position="298"/>
        <end position="309"/>
    </location>
</feature>
<dbReference type="GO" id="GO:0042802">
    <property type="term" value="F:identical protein binding"/>
    <property type="evidence" value="ECO:0007669"/>
    <property type="project" value="InterPro"/>
</dbReference>
<keyword evidence="3" id="KW-1185">Reference proteome</keyword>
<dbReference type="Proteomes" id="UP000005239">
    <property type="component" value="Unassembled WGS sequence"/>
</dbReference>